<evidence type="ECO:0000313" key="2">
    <source>
        <dbReference type="WBParaSite" id="nRc.2.0.1.t37518-RA"/>
    </source>
</evidence>
<dbReference type="Proteomes" id="UP000887565">
    <property type="component" value="Unplaced"/>
</dbReference>
<reference evidence="2" key="1">
    <citation type="submission" date="2022-11" db="UniProtKB">
        <authorList>
            <consortium name="WormBaseParasite"/>
        </authorList>
    </citation>
    <scope>IDENTIFICATION</scope>
</reference>
<accession>A0A915KFD2</accession>
<keyword evidence="1" id="KW-1185">Reference proteome</keyword>
<dbReference type="AlphaFoldDB" id="A0A915KFD2"/>
<proteinExistence type="predicted"/>
<sequence>MLFGKRGGQPFPDFVWHGIGVKVDEFLVFFQQPPKHLGFMLKFYSLSSSKLLIVYKSQKKKFLRCDSRNCVEIFMVNHFHQICSIG</sequence>
<organism evidence="1 2">
    <name type="scientific">Romanomermis culicivorax</name>
    <name type="common">Nematode worm</name>
    <dbReference type="NCBI Taxonomy" id="13658"/>
    <lineage>
        <taxon>Eukaryota</taxon>
        <taxon>Metazoa</taxon>
        <taxon>Ecdysozoa</taxon>
        <taxon>Nematoda</taxon>
        <taxon>Enoplea</taxon>
        <taxon>Dorylaimia</taxon>
        <taxon>Mermithida</taxon>
        <taxon>Mermithoidea</taxon>
        <taxon>Mermithidae</taxon>
        <taxon>Romanomermis</taxon>
    </lineage>
</organism>
<dbReference type="WBParaSite" id="nRc.2.0.1.t37518-RA">
    <property type="protein sequence ID" value="nRc.2.0.1.t37518-RA"/>
    <property type="gene ID" value="nRc.2.0.1.g37518"/>
</dbReference>
<name>A0A915KFD2_ROMCU</name>
<evidence type="ECO:0000313" key="1">
    <source>
        <dbReference type="Proteomes" id="UP000887565"/>
    </source>
</evidence>
<protein>
    <submittedName>
        <fullName evidence="2">Ovule protein</fullName>
    </submittedName>
</protein>